<dbReference type="PROSITE" id="PS51365">
    <property type="entry name" value="RENAL_DIPEPTIDASE_2"/>
    <property type="match status" value="1"/>
</dbReference>
<protein>
    <submittedName>
        <fullName evidence="1">Diguanylate cyclase</fullName>
    </submittedName>
</protein>
<dbReference type="OrthoDB" id="9804920at2"/>
<comment type="caution">
    <text evidence="1">The sequence shown here is derived from an EMBL/GenBank/DDBJ whole genome shotgun (WGS) entry which is preliminary data.</text>
</comment>
<evidence type="ECO:0000313" key="2">
    <source>
        <dbReference type="Proteomes" id="UP000266113"/>
    </source>
</evidence>
<accession>A0A398DYG4</accession>
<dbReference type="EMBL" id="QXIY01000017">
    <property type="protein sequence ID" value="RIE16937.1"/>
    <property type="molecule type" value="Genomic_DNA"/>
</dbReference>
<dbReference type="SUPFAM" id="SSF51556">
    <property type="entry name" value="Metallo-dependent hydrolases"/>
    <property type="match status" value="1"/>
</dbReference>
<dbReference type="Proteomes" id="UP000266113">
    <property type="component" value="Unassembled WGS sequence"/>
</dbReference>
<proteinExistence type="predicted"/>
<evidence type="ECO:0000313" key="1">
    <source>
        <dbReference type="EMBL" id="RIE16937.1"/>
    </source>
</evidence>
<reference evidence="1 2" key="1">
    <citation type="submission" date="2018-09" db="EMBL/GenBank/DDBJ databases">
        <title>Discovery and Ecogenomic Context for Candidatus Cryosericales, a Global Caldiserica Order Active in Thawing Permafrost.</title>
        <authorList>
            <person name="Martinez M.A."/>
            <person name="Woodcroft B.J."/>
            <person name="Ignacio Espinoza J.C."/>
            <person name="Zayed A."/>
            <person name="Singleton C.M."/>
            <person name="Boyd J."/>
            <person name="Li Y.-F."/>
            <person name="Purvine S."/>
            <person name="Maughan H."/>
            <person name="Hodgkins S.B."/>
            <person name="Anderson D."/>
            <person name="Sederholm M."/>
            <person name="Temperton B."/>
            <person name="Saleska S.R."/>
            <person name="Tyson G.W."/>
            <person name="Rich V.I."/>
        </authorList>
    </citation>
    <scope>NUCLEOTIDE SEQUENCE [LARGE SCALE GENOMIC DNA]</scope>
    <source>
        <strain evidence="1 2">SMC1</strain>
    </source>
</reference>
<dbReference type="Pfam" id="PF01244">
    <property type="entry name" value="Peptidase_M19"/>
    <property type="match status" value="1"/>
</dbReference>
<organism evidence="1 2">
    <name type="scientific">Candidatus Cryosericum septentrionale</name>
    <dbReference type="NCBI Taxonomy" id="2290913"/>
    <lineage>
        <taxon>Bacteria</taxon>
        <taxon>Pseudomonadati</taxon>
        <taxon>Caldisericota/Cryosericota group</taxon>
        <taxon>Candidatus Cryosericota</taxon>
        <taxon>Candidatus Cryosericia</taxon>
        <taxon>Candidatus Cryosericales</taxon>
        <taxon>Candidatus Cryosericaceae</taxon>
        <taxon>Candidatus Cryosericum</taxon>
    </lineage>
</organism>
<dbReference type="AlphaFoldDB" id="A0A398DYG4"/>
<dbReference type="PANTHER" id="PTHR10443:SF12">
    <property type="entry name" value="DIPEPTIDASE"/>
    <property type="match status" value="1"/>
</dbReference>
<gene>
    <name evidence="1" type="ORF">SMC1_04180</name>
</gene>
<keyword evidence="2" id="KW-1185">Reference proteome</keyword>
<dbReference type="GO" id="GO:0006508">
    <property type="term" value="P:proteolysis"/>
    <property type="evidence" value="ECO:0007669"/>
    <property type="project" value="InterPro"/>
</dbReference>
<dbReference type="InterPro" id="IPR008257">
    <property type="entry name" value="Pept_M19"/>
</dbReference>
<sequence length="376" mass="41770">MAKEIGRVEPYAVPVSQAEEERVQQLAGESIVISLHDHPMLLPEDVMNQIFDYNREARVVTPYEGLSKSCWDAIFDNLLDGEGMIVSKSGWKWEDTIYDLGMTLSDLAHQDFVIVGRTVNDIIRAHNEGKIAFIPAIEAATPIENELDRIDILFGLGIRMMGVTYSESNGLGSGLSEENDGGLTNFGREVIKRYNKVGMAIDVSHSGDKTAADVIEVSTEPVFITHVGAKTLWNIKRFKPDDALRACAEKGGVIGIEAAPHTTITKTHPKQNIESVMEHFEYIANLVGIDHIGFGPDTMYGDHVAMHHAYSKTFSLEKVFAADTEEVPYVEGLENPTEASWNIIRWLVKHGYSDEDIKKVVGENALMVLKEVWPKS</sequence>
<dbReference type="GO" id="GO:0070573">
    <property type="term" value="F:metallodipeptidase activity"/>
    <property type="evidence" value="ECO:0007669"/>
    <property type="project" value="InterPro"/>
</dbReference>
<dbReference type="InterPro" id="IPR032466">
    <property type="entry name" value="Metal_Hydrolase"/>
</dbReference>
<name>A0A398DYG4_9BACT</name>
<dbReference type="PANTHER" id="PTHR10443">
    <property type="entry name" value="MICROSOMAL DIPEPTIDASE"/>
    <property type="match status" value="1"/>
</dbReference>
<dbReference type="Gene3D" id="3.20.20.140">
    <property type="entry name" value="Metal-dependent hydrolases"/>
    <property type="match status" value="1"/>
</dbReference>